<comment type="caution">
    <text evidence="6">The sequence shown here is derived from an EMBL/GenBank/DDBJ whole genome shotgun (WGS) entry which is preliminary data.</text>
</comment>
<evidence type="ECO:0000256" key="4">
    <source>
        <dbReference type="PROSITE-ProRule" id="PRU00335"/>
    </source>
</evidence>
<dbReference type="PROSITE" id="PS50977">
    <property type="entry name" value="HTH_TETR_2"/>
    <property type="match status" value="1"/>
</dbReference>
<evidence type="ECO:0000256" key="1">
    <source>
        <dbReference type="ARBA" id="ARBA00023015"/>
    </source>
</evidence>
<accession>A0ABW5GR46</accession>
<dbReference type="Pfam" id="PF00440">
    <property type="entry name" value="TetR_N"/>
    <property type="match status" value="1"/>
</dbReference>
<feature type="DNA-binding region" description="H-T-H motif" evidence="4">
    <location>
        <begin position="34"/>
        <end position="53"/>
    </location>
</feature>
<gene>
    <name evidence="6" type="ORF">ACFSYJ_32335</name>
</gene>
<sequence>MSRLSRAELQERNRAKVLAAAREEFAERGFREAKVDRIAERAGFTRGVVYSNFPGKRALYFAMLAEDAEHVPEKPHAERGRTAPAALGAFARAWVARLPLDETPGTRLDVDVLPEVLADDRTRRPFAQLMKLNALLLGLALERVRPPETPPGAPPARLVRLAETVLTTLHGASQLSAAAPGFVEPFDVVSACEQLAGLELGDWWAPPPVVPPAQRAAEPWAPPSSVDAVTGGPAALAGDGVVAVLGLHRLSAVEAAVRAAPPGAEVTAVLVSGDPAELMPLARLVLAELMGCLRQAFAPEHRPRLRVVPDPSGAVAAAAGVPAVSDATEVAVRVEAGRIVARAEGLGACHAVAIGDRSTEREKTRHLPRF</sequence>
<keyword evidence="7" id="KW-1185">Reference proteome</keyword>
<dbReference type="InterPro" id="IPR001647">
    <property type="entry name" value="HTH_TetR"/>
</dbReference>
<dbReference type="Gene3D" id="1.10.357.10">
    <property type="entry name" value="Tetracycline Repressor, domain 2"/>
    <property type="match status" value="1"/>
</dbReference>
<evidence type="ECO:0000256" key="2">
    <source>
        <dbReference type="ARBA" id="ARBA00023125"/>
    </source>
</evidence>
<feature type="domain" description="HTH tetR-type" evidence="5">
    <location>
        <begin position="11"/>
        <end position="71"/>
    </location>
</feature>
<dbReference type="EMBL" id="JBHUKU010000020">
    <property type="protein sequence ID" value="MFD2463340.1"/>
    <property type="molecule type" value="Genomic_DNA"/>
</dbReference>
<evidence type="ECO:0000313" key="6">
    <source>
        <dbReference type="EMBL" id="MFD2463340.1"/>
    </source>
</evidence>
<evidence type="ECO:0000256" key="3">
    <source>
        <dbReference type="ARBA" id="ARBA00023163"/>
    </source>
</evidence>
<dbReference type="InterPro" id="IPR050109">
    <property type="entry name" value="HTH-type_TetR-like_transc_reg"/>
</dbReference>
<evidence type="ECO:0000313" key="7">
    <source>
        <dbReference type="Proteomes" id="UP001597419"/>
    </source>
</evidence>
<protein>
    <submittedName>
        <fullName evidence="6">TetR/AcrR family transcriptional regulator</fullName>
    </submittedName>
</protein>
<dbReference type="PRINTS" id="PR00455">
    <property type="entry name" value="HTHTETR"/>
</dbReference>
<keyword evidence="3" id="KW-0804">Transcription</keyword>
<proteinExistence type="predicted"/>
<reference evidence="7" key="1">
    <citation type="journal article" date="2019" name="Int. J. Syst. Evol. Microbiol.">
        <title>The Global Catalogue of Microorganisms (GCM) 10K type strain sequencing project: providing services to taxonomists for standard genome sequencing and annotation.</title>
        <authorList>
            <consortium name="The Broad Institute Genomics Platform"/>
            <consortium name="The Broad Institute Genome Sequencing Center for Infectious Disease"/>
            <person name="Wu L."/>
            <person name="Ma J."/>
        </authorList>
    </citation>
    <scope>NUCLEOTIDE SEQUENCE [LARGE SCALE GENOMIC DNA]</scope>
    <source>
        <strain evidence="7">CGMCC 4.7643</strain>
    </source>
</reference>
<evidence type="ECO:0000259" key="5">
    <source>
        <dbReference type="PROSITE" id="PS50977"/>
    </source>
</evidence>
<dbReference type="PANTHER" id="PTHR30055">
    <property type="entry name" value="HTH-TYPE TRANSCRIPTIONAL REGULATOR RUTR"/>
    <property type="match status" value="1"/>
</dbReference>
<dbReference type="RefSeq" id="WP_345391732.1">
    <property type="nucleotide sequence ID" value="NZ_BAABHG010000005.1"/>
</dbReference>
<dbReference type="SUPFAM" id="SSF46689">
    <property type="entry name" value="Homeodomain-like"/>
    <property type="match status" value="1"/>
</dbReference>
<dbReference type="Proteomes" id="UP001597419">
    <property type="component" value="Unassembled WGS sequence"/>
</dbReference>
<name>A0ABW5GR46_9PSEU</name>
<organism evidence="6 7">
    <name type="scientific">Amycolatopsis samaneae</name>
    <dbReference type="NCBI Taxonomy" id="664691"/>
    <lineage>
        <taxon>Bacteria</taxon>
        <taxon>Bacillati</taxon>
        <taxon>Actinomycetota</taxon>
        <taxon>Actinomycetes</taxon>
        <taxon>Pseudonocardiales</taxon>
        <taxon>Pseudonocardiaceae</taxon>
        <taxon>Amycolatopsis</taxon>
    </lineage>
</organism>
<keyword evidence="2 4" id="KW-0238">DNA-binding</keyword>
<dbReference type="PANTHER" id="PTHR30055:SF234">
    <property type="entry name" value="HTH-TYPE TRANSCRIPTIONAL REGULATOR BETI"/>
    <property type="match status" value="1"/>
</dbReference>
<dbReference type="InterPro" id="IPR009057">
    <property type="entry name" value="Homeodomain-like_sf"/>
</dbReference>
<keyword evidence="1" id="KW-0805">Transcription regulation</keyword>